<keyword evidence="2 5" id="KW-0812">Transmembrane</keyword>
<feature type="transmembrane region" description="Helical" evidence="5">
    <location>
        <begin position="131"/>
        <end position="149"/>
    </location>
</feature>
<proteinExistence type="predicted"/>
<feature type="transmembrane region" description="Helical" evidence="5">
    <location>
        <begin position="201"/>
        <end position="220"/>
    </location>
</feature>
<feature type="transmembrane region" description="Helical" evidence="5">
    <location>
        <begin position="169"/>
        <end position="189"/>
    </location>
</feature>
<feature type="domain" description="TLC" evidence="6">
    <location>
        <begin position="50"/>
        <end position="219"/>
    </location>
</feature>
<feature type="transmembrane region" description="Helical" evidence="5">
    <location>
        <begin position="6"/>
        <end position="25"/>
    </location>
</feature>
<feature type="transmembrane region" description="Helical" evidence="5">
    <location>
        <begin position="80"/>
        <end position="98"/>
    </location>
</feature>
<keyword evidence="8" id="KW-1185">Reference proteome</keyword>
<comment type="caution">
    <text evidence="7">The sequence shown here is derived from an EMBL/GenBank/DDBJ whole genome shotgun (WGS) entry which is preliminary data.</text>
</comment>
<accession>A0AAD1XF28</accession>
<sequence length="292" mass="33607">MLTEIMSWYAFFTCCVGLSAKFITAPLRKEDGKHVEMSKKAKTYQYHDWVSLLYSVLLIGLFAMIYKDHGFELNRPGTEIDRHIMILGVAWYTFDLIIKAYAGIINSFVTAHHIFTVLSMLGCYIRNETHAFGAVALFINDASMICFVLKRTFERMNLELDDDRFKINFISLTISFVITRVWGNFWLLYTYAVSIGNNPLIIILNSPTVAFGAIISIKFLSKLWKHIPEWSSNPERVEEMALWKNVRVMFKTYNSRGMLKKLVDCAIYIVSVLTPIALSIYFSYSIGVSEDN</sequence>
<evidence type="ECO:0000256" key="1">
    <source>
        <dbReference type="ARBA" id="ARBA00004141"/>
    </source>
</evidence>
<dbReference type="EMBL" id="CAMPGE010010175">
    <property type="protein sequence ID" value="CAI2369027.1"/>
    <property type="molecule type" value="Genomic_DNA"/>
</dbReference>
<dbReference type="AlphaFoldDB" id="A0AAD1XF28"/>
<evidence type="ECO:0000313" key="8">
    <source>
        <dbReference type="Proteomes" id="UP001295684"/>
    </source>
</evidence>
<dbReference type="Proteomes" id="UP001295684">
    <property type="component" value="Unassembled WGS sequence"/>
</dbReference>
<name>A0AAD1XF28_EUPCR</name>
<evidence type="ECO:0000313" key="7">
    <source>
        <dbReference type="EMBL" id="CAI2369027.1"/>
    </source>
</evidence>
<keyword evidence="4 5" id="KW-0472">Membrane</keyword>
<comment type="subcellular location">
    <subcellularLocation>
        <location evidence="1">Membrane</location>
        <topology evidence="1">Multi-pass membrane protein</topology>
    </subcellularLocation>
</comment>
<dbReference type="Pfam" id="PF03798">
    <property type="entry name" value="TRAM_LAG1_CLN8"/>
    <property type="match status" value="1"/>
</dbReference>
<keyword evidence="3 5" id="KW-1133">Transmembrane helix</keyword>
<dbReference type="InterPro" id="IPR006634">
    <property type="entry name" value="TLC-dom"/>
</dbReference>
<evidence type="ECO:0000256" key="4">
    <source>
        <dbReference type="ARBA" id="ARBA00023136"/>
    </source>
</evidence>
<evidence type="ECO:0000256" key="2">
    <source>
        <dbReference type="ARBA" id="ARBA00022692"/>
    </source>
</evidence>
<protein>
    <recommendedName>
        <fullName evidence="6">TLC domain-containing protein</fullName>
    </recommendedName>
</protein>
<gene>
    <name evidence="7" type="ORF">ECRASSUSDP1_LOCUS10324</name>
</gene>
<organism evidence="7 8">
    <name type="scientific">Euplotes crassus</name>
    <dbReference type="NCBI Taxonomy" id="5936"/>
    <lineage>
        <taxon>Eukaryota</taxon>
        <taxon>Sar</taxon>
        <taxon>Alveolata</taxon>
        <taxon>Ciliophora</taxon>
        <taxon>Intramacronucleata</taxon>
        <taxon>Spirotrichea</taxon>
        <taxon>Hypotrichia</taxon>
        <taxon>Euplotida</taxon>
        <taxon>Euplotidae</taxon>
        <taxon>Moneuplotes</taxon>
    </lineage>
</organism>
<evidence type="ECO:0000259" key="6">
    <source>
        <dbReference type="Pfam" id="PF03798"/>
    </source>
</evidence>
<dbReference type="GO" id="GO:0016020">
    <property type="term" value="C:membrane"/>
    <property type="evidence" value="ECO:0007669"/>
    <property type="project" value="UniProtKB-SubCell"/>
</dbReference>
<feature type="transmembrane region" description="Helical" evidence="5">
    <location>
        <begin position="265"/>
        <end position="284"/>
    </location>
</feature>
<feature type="transmembrane region" description="Helical" evidence="5">
    <location>
        <begin position="46"/>
        <end position="65"/>
    </location>
</feature>
<evidence type="ECO:0000256" key="3">
    <source>
        <dbReference type="ARBA" id="ARBA00022989"/>
    </source>
</evidence>
<evidence type="ECO:0000256" key="5">
    <source>
        <dbReference type="SAM" id="Phobius"/>
    </source>
</evidence>
<reference evidence="7" key="1">
    <citation type="submission" date="2023-07" db="EMBL/GenBank/DDBJ databases">
        <authorList>
            <consortium name="AG Swart"/>
            <person name="Singh M."/>
            <person name="Singh A."/>
            <person name="Seah K."/>
            <person name="Emmerich C."/>
        </authorList>
    </citation>
    <scope>NUCLEOTIDE SEQUENCE</scope>
    <source>
        <strain evidence="7">DP1</strain>
    </source>
</reference>